<dbReference type="RefSeq" id="WP_184340385.1">
    <property type="nucleotide sequence ID" value="NZ_JACHIG010000006.1"/>
</dbReference>
<dbReference type="InterPro" id="IPR013096">
    <property type="entry name" value="Cupin_2"/>
</dbReference>
<sequence>MSFEKDAVPVITQPGEGRGMAVFGDQVEFVITGEQSGGRFTQWIETTHPGGGPPPHYHTREDENFYVIEGSVEFFQDGQWTAVAPGTAVFMPKGTVHAFRNAGSTPLKMLITTVPSGFETFFDRCAVEFAKEGGPDMGRLVEIAGEHGIYFVQP</sequence>
<dbReference type="PANTHER" id="PTHR36440">
    <property type="entry name" value="PUTATIVE (AFU_ORTHOLOGUE AFUA_8G07350)-RELATED"/>
    <property type="match status" value="1"/>
</dbReference>
<dbReference type="Pfam" id="PF07883">
    <property type="entry name" value="Cupin_2"/>
    <property type="match status" value="1"/>
</dbReference>
<accession>A0A7W7YC41</accession>
<dbReference type="EMBL" id="JACHIG010000006">
    <property type="protein sequence ID" value="MBB5033457.1"/>
    <property type="molecule type" value="Genomic_DNA"/>
</dbReference>
<dbReference type="Gene3D" id="2.60.120.10">
    <property type="entry name" value="Jelly Rolls"/>
    <property type="match status" value="1"/>
</dbReference>
<dbReference type="SUPFAM" id="SSF51182">
    <property type="entry name" value="RmlC-like cupins"/>
    <property type="match status" value="1"/>
</dbReference>
<dbReference type="Proteomes" id="UP000590740">
    <property type="component" value="Unassembled WGS sequence"/>
</dbReference>
<dbReference type="InterPro" id="IPR053146">
    <property type="entry name" value="QDO-like"/>
</dbReference>
<organism evidence="2 3">
    <name type="scientific">Prosthecobacter vanneervenii</name>
    <dbReference type="NCBI Taxonomy" id="48466"/>
    <lineage>
        <taxon>Bacteria</taxon>
        <taxon>Pseudomonadati</taxon>
        <taxon>Verrucomicrobiota</taxon>
        <taxon>Verrucomicrobiia</taxon>
        <taxon>Verrucomicrobiales</taxon>
        <taxon>Verrucomicrobiaceae</taxon>
        <taxon>Prosthecobacter</taxon>
    </lineage>
</organism>
<gene>
    <name evidence="2" type="ORF">HNQ65_003045</name>
</gene>
<comment type="caution">
    <text evidence="2">The sequence shown here is derived from an EMBL/GenBank/DDBJ whole genome shotgun (WGS) entry which is preliminary data.</text>
</comment>
<keyword evidence="2" id="KW-0223">Dioxygenase</keyword>
<keyword evidence="2" id="KW-0560">Oxidoreductase</keyword>
<evidence type="ECO:0000259" key="1">
    <source>
        <dbReference type="Pfam" id="PF07883"/>
    </source>
</evidence>
<evidence type="ECO:0000313" key="3">
    <source>
        <dbReference type="Proteomes" id="UP000590740"/>
    </source>
</evidence>
<name>A0A7W7YC41_9BACT</name>
<feature type="domain" description="Cupin type-2" evidence="1">
    <location>
        <begin position="44"/>
        <end position="111"/>
    </location>
</feature>
<keyword evidence="3" id="KW-1185">Reference proteome</keyword>
<dbReference type="InterPro" id="IPR011051">
    <property type="entry name" value="RmlC_Cupin_sf"/>
</dbReference>
<dbReference type="GO" id="GO:0051213">
    <property type="term" value="F:dioxygenase activity"/>
    <property type="evidence" value="ECO:0007669"/>
    <property type="project" value="UniProtKB-KW"/>
</dbReference>
<protein>
    <submittedName>
        <fullName evidence="2">Quercetin dioxygenase-like cupin family protein</fullName>
    </submittedName>
</protein>
<dbReference type="PANTHER" id="PTHR36440:SF1">
    <property type="entry name" value="PUTATIVE (AFU_ORTHOLOGUE AFUA_8G07350)-RELATED"/>
    <property type="match status" value="1"/>
</dbReference>
<proteinExistence type="predicted"/>
<dbReference type="AlphaFoldDB" id="A0A7W7YC41"/>
<dbReference type="InterPro" id="IPR014710">
    <property type="entry name" value="RmlC-like_jellyroll"/>
</dbReference>
<evidence type="ECO:0000313" key="2">
    <source>
        <dbReference type="EMBL" id="MBB5033457.1"/>
    </source>
</evidence>
<reference evidence="2 3" key="1">
    <citation type="submission" date="2020-08" db="EMBL/GenBank/DDBJ databases">
        <title>Genomic Encyclopedia of Type Strains, Phase IV (KMG-IV): sequencing the most valuable type-strain genomes for metagenomic binning, comparative biology and taxonomic classification.</title>
        <authorList>
            <person name="Goeker M."/>
        </authorList>
    </citation>
    <scope>NUCLEOTIDE SEQUENCE [LARGE SCALE GENOMIC DNA]</scope>
    <source>
        <strain evidence="2 3">DSM 12252</strain>
    </source>
</reference>